<dbReference type="Proteomes" id="UP000198297">
    <property type="component" value="Unassembled WGS sequence"/>
</dbReference>
<evidence type="ECO:0000313" key="1">
    <source>
        <dbReference type="EMBL" id="SNR47771.1"/>
    </source>
</evidence>
<sequence length="262" mass="27164">MGSLAAGGAAATGTGALDTVRTERGMAVDVAGDGAAYLGIIPNTDSEFVDTVNTNGQVRLDFASDHNGGKGVNTDGVTSARPAYTLKNQTTNDLYVEVANPLRNPEYTSPATNDAFTGQSGNREVDVPAGVDVQFIAATSDFIDPNSSGGSVALIDRDTAPNFNSGNFNDPSGNVSARTKIPSYAGNYNTLGDDSKTGHLLLGAGESIEVIARVIVNSELYELSGPEKENELFSGQFLAVEAYSEQDATTLEAQTNISSLAP</sequence>
<dbReference type="EMBL" id="FZNK01000002">
    <property type="protein sequence ID" value="SNR47771.1"/>
    <property type="molecule type" value="Genomic_DNA"/>
</dbReference>
<dbReference type="AlphaFoldDB" id="A0A238WN11"/>
<reference evidence="1 2" key="1">
    <citation type="submission" date="2017-06" db="EMBL/GenBank/DDBJ databases">
        <authorList>
            <person name="Kim H.J."/>
            <person name="Triplett B.A."/>
        </authorList>
    </citation>
    <scope>NUCLEOTIDE SEQUENCE [LARGE SCALE GENOMIC DNA]</scope>
    <source>
        <strain evidence="1 2">DSM 19316</strain>
    </source>
</reference>
<protein>
    <recommendedName>
        <fullName evidence="3">DUF1102 domain-containing protein</fullName>
    </recommendedName>
</protein>
<organism evidence="1 2">
    <name type="scientific">Halorubrum ezzemoulense</name>
    <name type="common">Halorubrum chaoviator</name>
    <dbReference type="NCBI Taxonomy" id="337243"/>
    <lineage>
        <taxon>Archaea</taxon>
        <taxon>Methanobacteriati</taxon>
        <taxon>Methanobacteriota</taxon>
        <taxon>Stenosarchaea group</taxon>
        <taxon>Halobacteria</taxon>
        <taxon>Halobacteriales</taxon>
        <taxon>Haloferacaceae</taxon>
        <taxon>Halorubrum</taxon>
    </lineage>
</organism>
<gene>
    <name evidence="1" type="ORF">SAMN06266787_102466</name>
</gene>
<proteinExistence type="predicted"/>
<accession>A0A238WN11</accession>
<evidence type="ECO:0000313" key="2">
    <source>
        <dbReference type="Proteomes" id="UP000198297"/>
    </source>
</evidence>
<evidence type="ECO:0008006" key="3">
    <source>
        <dbReference type="Google" id="ProtNLM"/>
    </source>
</evidence>
<name>A0A238WN11_HALEZ</name>